<comment type="caution">
    <text evidence="15">The sequence shown here is derived from an EMBL/GenBank/DDBJ whole genome shotgun (WGS) entry which is preliminary data.</text>
</comment>
<dbReference type="GO" id="GO:0008270">
    <property type="term" value="F:zinc ion binding"/>
    <property type="evidence" value="ECO:0007669"/>
    <property type="project" value="UniProtKB-KW"/>
</dbReference>
<dbReference type="EC" id="2.3.2.27" evidence="9"/>
<dbReference type="SUPFAM" id="SSF57850">
    <property type="entry name" value="RING/U-box"/>
    <property type="match status" value="1"/>
</dbReference>
<evidence type="ECO:0000256" key="12">
    <source>
        <dbReference type="PROSITE-ProRule" id="PRU01006"/>
    </source>
</evidence>
<feature type="domain" description="RING-type" evidence="14">
    <location>
        <begin position="875"/>
        <end position="918"/>
    </location>
</feature>
<dbReference type="EMBL" id="JAEUBD010001266">
    <property type="protein sequence ID" value="KAH3663065.1"/>
    <property type="molecule type" value="Genomic_DNA"/>
</dbReference>
<dbReference type="AlphaFoldDB" id="A0A9P8T2K6"/>
<evidence type="ECO:0000256" key="5">
    <source>
        <dbReference type="ARBA" id="ARBA00022833"/>
    </source>
</evidence>
<dbReference type="InterPro" id="IPR057307">
    <property type="entry name" value="PEP5_VPS11_N"/>
</dbReference>
<dbReference type="PANTHER" id="PTHR23323:SF24">
    <property type="entry name" value="VACUOLAR PROTEIN SORTING-ASSOCIATED PROTEIN 11 HOMOLOG"/>
    <property type="match status" value="1"/>
</dbReference>
<keyword evidence="2 9" id="KW-0813">Transport</keyword>
<dbReference type="GO" id="GO:0006904">
    <property type="term" value="P:vesicle docking involved in exocytosis"/>
    <property type="evidence" value="ECO:0007669"/>
    <property type="project" value="TreeGrafter"/>
</dbReference>
<reference evidence="15" key="2">
    <citation type="submission" date="2021-01" db="EMBL/GenBank/DDBJ databases">
        <authorList>
            <person name="Schikora-Tamarit M.A."/>
        </authorList>
    </citation>
    <scope>NUCLEOTIDE SEQUENCE</scope>
    <source>
        <strain evidence="15">NCAIM Y.01608</strain>
    </source>
</reference>
<evidence type="ECO:0000256" key="4">
    <source>
        <dbReference type="ARBA" id="ARBA00022771"/>
    </source>
</evidence>
<feature type="repeat" description="TPR" evidence="11">
    <location>
        <begin position="379"/>
        <end position="412"/>
    </location>
</feature>
<keyword evidence="7 9" id="KW-0472">Membrane</keyword>
<accession>A0A9P8T2K6</accession>
<keyword evidence="13" id="KW-0175">Coiled coil</keyword>
<dbReference type="PROSITE" id="PS50236">
    <property type="entry name" value="CHCR"/>
    <property type="match status" value="1"/>
</dbReference>
<proteinExistence type="inferred from homology"/>
<dbReference type="InterPro" id="IPR036322">
    <property type="entry name" value="WD40_repeat_dom_sf"/>
</dbReference>
<dbReference type="PROSITE" id="PS50089">
    <property type="entry name" value="ZF_RING_2"/>
    <property type="match status" value="1"/>
</dbReference>
<dbReference type="InterPro" id="IPR013083">
    <property type="entry name" value="Znf_RING/FYVE/PHD"/>
</dbReference>
<dbReference type="InterPro" id="IPR015943">
    <property type="entry name" value="WD40/YVTN_repeat-like_dom_sf"/>
</dbReference>
<dbReference type="GO" id="GO:0061630">
    <property type="term" value="F:ubiquitin protein ligase activity"/>
    <property type="evidence" value="ECO:0007669"/>
    <property type="project" value="UniProtKB-EC"/>
</dbReference>
<dbReference type="PIRSF" id="PIRSF007860">
    <property type="entry name" value="VPS11"/>
    <property type="match status" value="1"/>
</dbReference>
<dbReference type="InterPro" id="IPR001841">
    <property type="entry name" value="Znf_RING"/>
</dbReference>
<dbReference type="PROSITE" id="PS50005">
    <property type="entry name" value="TPR"/>
    <property type="match status" value="1"/>
</dbReference>
<dbReference type="InterPro" id="IPR024763">
    <property type="entry name" value="VPS11_C"/>
</dbReference>
<evidence type="ECO:0000256" key="3">
    <source>
        <dbReference type="ARBA" id="ARBA00022723"/>
    </source>
</evidence>
<evidence type="ECO:0000256" key="13">
    <source>
        <dbReference type="SAM" id="Coils"/>
    </source>
</evidence>
<dbReference type="InterPro" id="IPR057308">
    <property type="entry name" value="CHCR_PEP5_VPS11"/>
</dbReference>
<evidence type="ECO:0000256" key="2">
    <source>
        <dbReference type="ARBA" id="ARBA00022448"/>
    </source>
</evidence>
<evidence type="ECO:0000256" key="9">
    <source>
        <dbReference type="PIRNR" id="PIRNR007860"/>
    </source>
</evidence>
<dbReference type="GO" id="GO:0006886">
    <property type="term" value="P:intracellular protein transport"/>
    <property type="evidence" value="ECO:0007669"/>
    <property type="project" value="UniProtKB-UniRule"/>
</dbReference>
<dbReference type="PANTHER" id="PTHR23323">
    <property type="entry name" value="VACUOLAR PROTEIN SORTING-ASSOCIATED PROTEIN"/>
    <property type="match status" value="1"/>
</dbReference>
<protein>
    <recommendedName>
        <fullName evidence="9">E3 ubiquitin-protein ligase PEP5</fullName>
        <ecNumber evidence="9">2.3.2.27</ecNumber>
    </recommendedName>
</protein>
<dbReference type="Proteomes" id="UP000788993">
    <property type="component" value="Unassembled WGS sequence"/>
</dbReference>
<comment type="similarity">
    <text evidence="1 9">Belongs to the VPS11 family.</text>
</comment>
<evidence type="ECO:0000256" key="8">
    <source>
        <dbReference type="ARBA" id="ARBA00029433"/>
    </source>
</evidence>
<dbReference type="GO" id="GO:0033263">
    <property type="term" value="C:CORVET complex"/>
    <property type="evidence" value="ECO:0007669"/>
    <property type="project" value="UniProtKB-UniRule"/>
</dbReference>
<keyword evidence="6 9" id="KW-0653">Protein transport</keyword>
<feature type="coiled-coil region" evidence="13">
    <location>
        <begin position="832"/>
        <end position="866"/>
    </location>
</feature>
<keyword evidence="4 10" id="KW-0863">Zinc-finger</keyword>
<keyword evidence="16" id="KW-1185">Reference proteome</keyword>
<keyword evidence="9" id="KW-0833">Ubl conjugation pathway</keyword>
<feature type="repeat" description="CHCR" evidence="12">
    <location>
        <begin position="402"/>
        <end position="560"/>
    </location>
</feature>
<evidence type="ECO:0000256" key="1">
    <source>
        <dbReference type="ARBA" id="ARBA00007070"/>
    </source>
</evidence>
<reference evidence="15" key="1">
    <citation type="journal article" date="2021" name="Open Biol.">
        <title>Shared evolutionary footprints suggest mitochondrial oxidative damage underlies multiple complex I losses in fungi.</title>
        <authorList>
            <person name="Schikora-Tamarit M.A."/>
            <person name="Marcet-Houben M."/>
            <person name="Nosek J."/>
            <person name="Gabaldon T."/>
        </authorList>
    </citation>
    <scope>NUCLEOTIDE SEQUENCE</scope>
    <source>
        <strain evidence="15">NCAIM Y.01608</strain>
    </source>
</reference>
<keyword evidence="9" id="KW-0808">Transferase</keyword>
<sequence>MSLTNWRQFPFFECVPIQDPNYGTANALYSAADVSAIAGTPDLLALASSQASIKLVNRQYEPVFEFQAYDLGWDITRLAFLPFGGARKSGFLCSIAEKRGFPVTLKLWDLAKLEHLKKIDYNSDYHSLCQVTNGTNDFPLTCFDATADFTVLVFGFANGTVIVVRGDLLHDRGSRQRVVYESRDPITGVLFRDEGVLYVSNVSTILTIPTTGRNHGRPDRILDESMGVDINCSAMLEDKKRNLVVARDQSLQFYNLRGKTHNILLDIPKKRIFAYKDRYVVIESSVSSNLTSASSIVTNKLVIVDVINKFIALNQTISSSVVDIFTLWDDLYVFTSDGLLFQLKEKDLTEKLNILVQHELFNLAIALAENENYDTQKLLEIHRQYGNHLYEKGEFEEAIKHYIDSIDLGKTSEVIQKYKESSKIPYLVEYLEKLIQLGKSTIDHTTLLLCCYCKLKRPEKVLLYIENLPINEDFEISDPSKQFDMPTVISTCRESGYYVLAANIAKKFNDPSAVVDIQLHDMKNPSLTMKYIRTLPVDDLLRVLIDKVKWFLDSLPNECNLLLIDVFTGKYRPEPEFDLADLAVVPKSNTNHPILTSYKQFVAFMNLADNDEPQVTQPTYLPPRPRIIFQSFVDHPNEFVIFLEACIESYDKFGGDEKDKKDIMVTLYEMYLTMSKNGDEDTKVKWQLKAKTLLENIQKSKWDLEDQTNLLLLSNLGDYAEAEIAIREATDDSAQGFELDMFRSTILTGNYQRSLEVIEKYGDKEPDLYKLALSVYTSSEEIFNRVGEEKVAELIWKIDSLKLMTPLEVVKLLGMTSFVKLGLIKNYLIEQIRRQKRDIENNEKLIDSYQKEASAVAEQLSKQNTEPQVINRSKCSSCNRPLSFPLVHFRCSHSYHESCLTNEFSQSSSSDQTCPKCSGELDTMTILTKQHEEVGKRNDLFKASLLDSTDRFKVMMGFFGRGAMQETRTIWHGK</sequence>
<dbReference type="InterPro" id="IPR000547">
    <property type="entry name" value="Clathrin_H-chain/VPS_repeat"/>
</dbReference>
<dbReference type="Pfam" id="PF12451">
    <property type="entry name" value="VPS11_C"/>
    <property type="match status" value="1"/>
</dbReference>
<evidence type="ECO:0000259" key="14">
    <source>
        <dbReference type="PROSITE" id="PS50089"/>
    </source>
</evidence>
<keyword evidence="11" id="KW-0802">TPR repeat</keyword>
<evidence type="ECO:0000313" key="15">
    <source>
        <dbReference type="EMBL" id="KAH3663065.1"/>
    </source>
</evidence>
<dbReference type="GO" id="GO:0048284">
    <property type="term" value="P:organelle fusion"/>
    <property type="evidence" value="ECO:0007669"/>
    <property type="project" value="TreeGrafter"/>
</dbReference>
<dbReference type="InterPro" id="IPR016024">
    <property type="entry name" value="ARM-type_fold"/>
</dbReference>
<evidence type="ECO:0000256" key="11">
    <source>
        <dbReference type="PROSITE-ProRule" id="PRU00339"/>
    </source>
</evidence>
<evidence type="ECO:0000256" key="10">
    <source>
        <dbReference type="PROSITE-ProRule" id="PRU00175"/>
    </source>
</evidence>
<dbReference type="SUPFAM" id="SSF50978">
    <property type="entry name" value="WD40 repeat-like"/>
    <property type="match status" value="1"/>
</dbReference>
<dbReference type="InterPro" id="IPR011990">
    <property type="entry name" value="TPR-like_helical_dom_sf"/>
</dbReference>
<dbReference type="GO" id="GO:0007032">
    <property type="term" value="P:endosome organization"/>
    <property type="evidence" value="ECO:0007669"/>
    <property type="project" value="TreeGrafter"/>
</dbReference>
<dbReference type="GO" id="GO:0030897">
    <property type="term" value="C:HOPS complex"/>
    <property type="evidence" value="ECO:0007669"/>
    <property type="project" value="UniProtKB-UniRule"/>
</dbReference>
<dbReference type="InterPro" id="IPR019734">
    <property type="entry name" value="TPR_rpt"/>
</dbReference>
<evidence type="ECO:0000256" key="7">
    <source>
        <dbReference type="ARBA" id="ARBA00023136"/>
    </source>
</evidence>
<keyword evidence="3" id="KW-0479">Metal-binding</keyword>
<comment type="subcellular location">
    <subcellularLocation>
        <location evidence="8">Endomembrane system</location>
        <topology evidence="8">Peripheral membrane protein</topology>
        <orientation evidence="8">Cytoplasmic side</orientation>
    </subcellularLocation>
    <subcellularLocation>
        <location evidence="9">Vacuole membrane</location>
        <topology evidence="9">Peripheral membrane protein</topology>
        <orientation evidence="9">Cytoplasmic side</orientation>
    </subcellularLocation>
</comment>
<keyword evidence="9" id="KW-0926">Vacuole</keyword>
<keyword evidence="5" id="KW-0862">Zinc</keyword>
<dbReference type="Pfam" id="PF23341">
    <property type="entry name" value="PEP5_VPS11_N"/>
    <property type="match status" value="1"/>
</dbReference>
<organism evidence="15 16">
    <name type="scientific">Ogataea polymorpha</name>
    <dbReference type="NCBI Taxonomy" id="460523"/>
    <lineage>
        <taxon>Eukaryota</taxon>
        <taxon>Fungi</taxon>
        <taxon>Dikarya</taxon>
        <taxon>Ascomycota</taxon>
        <taxon>Saccharomycotina</taxon>
        <taxon>Pichiomycetes</taxon>
        <taxon>Pichiales</taxon>
        <taxon>Pichiaceae</taxon>
        <taxon>Ogataea</taxon>
    </lineage>
</organism>
<gene>
    <name evidence="15" type="ORF">OGATHE_004641</name>
</gene>
<dbReference type="GO" id="GO:0007033">
    <property type="term" value="P:vacuole organization"/>
    <property type="evidence" value="ECO:0007669"/>
    <property type="project" value="TreeGrafter"/>
</dbReference>
<dbReference type="GO" id="GO:0030674">
    <property type="term" value="F:protein-macromolecule adaptor activity"/>
    <property type="evidence" value="ECO:0007669"/>
    <property type="project" value="TreeGrafter"/>
</dbReference>
<evidence type="ECO:0000256" key="6">
    <source>
        <dbReference type="ARBA" id="ARBA00022927"/>
    </source>
</evidence>
<dbReference type="Gene3D" id="1.25.40.10">
    <property type="entry name" value="Tetratricopeptide repeat domain"/>
    <property type="match status" value="1"/>
</dbReference>
<comment type="catalytic activity">
    <reaction evidence="9">
        <text>S-ubiquitinyl-[E2 ubiquitin-conjugating enzyme]-L-cysteine + [acceptor protein]-L-lysine = [E2 ubiquitin-conjugating enzyme]-L-cysteine + N(6)-ubiquitinyl-[acceptor protein]-L-lysine.</text>
        <dbReference type="EC" id="2.3.2.27"/>
    </reaction>
</comment>
<dbReference type="Gene3D" id="3.30.40.10">
    <property type="entry name" value="Zinc/RING finger domain, C3HC4 (zinc finger)"/>
    <property type="match status" value="1"/>
</dbReference>
<dbReference type="Pfam" id="PF23356">
    <property type="entry name" value="TPR_PEP5_VPS11"/>
    <property type="match status" value="1"/>
</dbReference>
<evidence type="ECO:0000313" key="16">
    <source>
        <dbReference type="Proteomes" id="UP000788993"/>
    </source>
</evidence>
<dbReference type="Gene3D" id="2.130.10.10">
    <property type="entry name" value="YVTN repeat-like/Quinoprotein amine dehydrogenase"/>
    <property type="match status" value="1"/>
</dbReference>
<dbReference type="GO" id="GO:0000329">
    <property type="term" value="C:fungal-type vacuole membrane"/>
    <property type="evidence" value="ECO:0007669"/>
    <property type="project" value="UniProtKB-UniRule"/>
</dbReference>
<dbReference type="CDD" id="cd16688">
    <property type="entry name" value="RING-H2_Vps11"/>
    <property type="match status" value="1"/>
</dbReference>
<comment type="subunit">
    <text evidence="9">Component of the homotypic vacuole fusion and vacuole protein sorting (HOPS) complex. Component of the class C core vacuole/endosome tethering (CORVET) complex.</text>
</comment>
<name>A0A9P8T2K6_9ASCO</name>
<dbReference type="SUPFAM" id="SSF48371">
    <property type="entry name" value="ARM repeat"/>
    <property type="match status" value="1"/>
</dbReference>
<dbReference type="InterPro" id="IPR016528">
    <property type="entry name" value="VPS11"/>
</dbReference>